<dbReference type="Proteomes" id="UP000235672">
    <property type="component" value="Unassembled WGS sequence"/>
</dbReference>
<dbReference type="PANTHER" id="PTHR48079:SF3">
    <property type="entry name" value="NAD-DEPENDENT EPIMERASE_DEHYDRATASE DOMAIN-CONTAINING PROTEIN"/>
    <property type="match status" value="1"/>
</dbReference>
<evidence type="ECO:0000313" key="3">
    <source>
        <dbReference type="Proteomes" id="UP000235672"/>
    </source>
</evidence>
<organism evidence="2 3">
    <name type="scientific">Hyaloscypha hepaticicola</name>
    <dbReference type="NCBI Taxonomy" id="2082293"/>
    <lineage>
        <taxon>Eukaryota</taxon>
        <taxon>Fungi</taxon>
        <taxon>Dikarya</taxon>
        <taxon>Ascomycota</taxon>
        <taxon>Pezizomycotina</taxon>
        <taxon>Leotiomycetes</taxon>
        <taxon>Helotiales</taxon>
        <taxon>Hyaloscyphaceae</taxon>
        <taxon>Hyaloscypha</taxon>
    </lineage>
</organism>
<dbReference type="OrthoDB" id="10000533at2759"/>
<dbReference type="AlphaFoldDB" id="A0A2J6Q971"/>
<accession>A0A2J6Q971</accession>
<evidence type="ECO:0000259" key="1">
    <source>
        <dbReference type="Pfam" id="PF01370"/>
    </source>
</evidence>
<dbReference type="GO" id="GO:0004029">
    <property type="term" value="F:aldehyde dehydrogenase (NAD+) activity"/>
    <property type="evidence" value="ECO:0007669"/>
    <property type="project" value="TreeGrafter"/>
</dbReference>
<dbReference type="SUPFAM" id="SSF51735">
    <property type="entry name" value="NAD(P)-binding Rossmann-fold domains"/>
    <property type="match status" value="1"/>
</dbReference>
<dbReference type="InterPro" id="IPR036291">
    <property type="entry name" value="NAD(P)-bd_dom_sf"/>
</dbReference>
<proteinExistence type="predicted"/>
<gene>
    <name evidence="2" type="ORF">NA56DRAFT_747439</name>
</gene>
<keyword evidence="3" id="KW-1185">Reference proteome</keyword>
<dbReference type="STRING" id="1745343.A0A2J6Q971"/>
<dbReference type="GO" id="GO:0005737">
    <property type="term" value="C:cytoplasm"/>
    <property type="evidence" value="ECO:0007669"/>
    <property type="project" value="TreeGrafter"/>
</dbReference>
<dbReference type="InterPro" id="IPR051783">
    <property type="entry name" value="NAD(P)-dependent_oxidoreduct"/>
</dbReference>
<dbReference type="PANTHER" id="PTHR48079">
    <property type="entry name" value="PROTEIN YEEZ"/>
    <property type="match status" value="1"/>
</dbReference>
<protein>
    <submittedName>
        <fullName evidence="2">NAD dependent epimerase/dehydratase family protein</fullName>
    </submittedName>
</protein>
<name>A0A2J6Q971_9HELO</name>
<dbReference type="InterPro" id="IPR001509">
    <property type="entry name" value="Epimerase_deHydtase"/>
</dbReference>
<dbReference type="EMBL" id="KZ613476">
    <property type="protein sequence ID" value="PMD22818.1"/>
    <property type="molecule type" value="Genomic_DNA"/>
</dbReference>
<reference evidence="2 3" key="1">
    <citation type="submission" date="2016-05" db="EMBL/GenBank/DDBJ databases">
        <title>A degradative enzymes factory behind the ericoid mycorrhizal symbiosis.</title>
        <authorList>
            <consortium name="DOE Joint Genome Institute"/>
            <person name="Martino E."/>
            <person name="Morin E."/>
            <person name="Grelet G."/>
            <person name="Kuo A."/>
            <person name="Kohler A."/>
            <person name="Daghino S."/>
            <person name="Barry K."/>
            <person name="Choi C."/>
            <person name="Cichocki N."/>
            <person name="Clum A."/>
            <person name="Copeland A."/>
            <person name="Hainaut M."/>
            <person name="Haridas S."/>
            <person name="Labutti K."/>
            <person name="Lindquist E."/>
            <person name="Lipzen A."/>
            <person name="Khouja H.-R."/>
            <person name="Murat C."/>
            <person name="Ohm R."/>
            <person name="Olson A."/>
            <person name="Spatafora J."/>
            <person name="Veneault-Fourrey C."/>
            <person name="Henrissat B."/>
            <person name="Grigoriev I."/>
            <person name="Martin F."/>
            <person name="Perotto S."/>
        </authorList>
    </citation>
    <scope>NUCLEOTIDE SEQUENCE [LARGE SCALE GENOMIC DNA]</scope>
    <source>
        <strain evidence="2 3">UAMH 7357</strain>
    </source>
</reference>
<sequence>MPNILIVGATGYIGKALSQSLIRSGNHRVFGLARSQEKARSLAQEEVIPILGSISPESSSSLISAINIHHIDTIVDVSGAAHGSLDLLNLVKGIGKLRLEEAKSSGEMVPKLGFIYCSGTWVHGSSHVPVNDLMPVGTPNAPAPPAELVAWRTKVEKNVLAARDVLDVMIIRPALVYGRSCAIWMSFFEPLYEAVQSQSLPDTVRVPADEASRPGLVHVDDVASGFHAAIEKLNIIAGTGVYPVFDLQTSQESMNDILRAAARELGFKGNLELVGAGEDLFAKAMCANGSCSSGRAKSLLGWAPKREGFVEGMGVFVKAWESSRA</sequence>
<dbReference type="Pfam" id="PF01370">
    <property type="entry name" value="Epimerase"/>
    <property type="match status" value="1"/>
</dbReference>
<feature type="domain" description="NAD-dependent epimerase/dehydratase" evidence="1">
    <location>
        <begin position="4"/>
        <end position="234"/>
    </location>
</feature>
<evidence type="ECO:0000313" key="2">
    <source>
        <dbReference type="EMBL" id="PMD22818.1"/>
    </source>
</evidence>
<dbReference type="Gene3D" id="3.40.50.720">
    <property type="entry name" value="NAD(P)-binding Rossmann-like Domain"/>
    <property type="match status" value="1"/>
</dbReference>